<dbReference type="Gene3D" id="3.10.20.740">
    <property type="match status" value="1"/>
</dbReference>
<dbReference type="Gene3D" id="3.40.50.740">
    <property type="match status" value="1"/>
</dbReference>
<keyword evidence="6" id="KW-0479">Metal-binding</keyword>
<gene>
    <name evidence="15" type="ORF">TSACC_2365</name>
</gene>
<dbReference type="PROSITE" id="PS51839">
    <property type="entry name" value="4FE4S_HC3"/>
    <property type="match status" value="1"/>
</dbReference>
<dbReference type="SUPFAM" id="SSF54292">
    <property type="entry name" value="2Fe-2S ferredoxin-like"/>
    <property type="match status" value="1"/>
</dbReference>
<dbReference type="AlphaFoldDB" id="A0A146G563"/>
<keyword evidence="9" id="KW-0411">Iron-sulfur</keyword>
<keyword evidence="16" id="KW-1185">Reference proteome</keyword>
<dbReference type="PANTHER" id="PTHR43105:SF13">
    <property type="entry name" value="NADH-UBIQUINONE OXIDOREDUCTASE 75 KDA SUBUNIT, MITOCHONDRIAL"/>
    <property type="match status" value="1"/>
</dbReference>
<dbReference type="GO" id="GO:0046872">
    <property type="term" value="F:metal ion binding"/>
    <property type="evidence" value="ECO:0007669"/>
    <property type="project" value="UniProtKB-KW"/>
</dbReference>
<name>A0A146G563_TERSA</name>
<evidence type="ECO:0000256" key="7">
    <source>
        <dbReference type="ARBA" id="ARBA00022967"/>
    </source>
</evidence>
<dbReference type="Pfam" id="PF00384">
    <property type="entry name" value="Molybdopterin"/>
    <property type="match status" value="1"/>
</dbReference>
<comment type="similarity">
    <text evidence="3">Belongs to the complex I 75 kDa subunit family.</text>
</comment>
<keyword evidence="7" id="KW-1278">Translocase</keyword>
<keyword evidence="4" id="KW-0004">4Fe-4S</keyword>
<organism evidence="15 16">
    <name type="scientific">Terrimicrobium sacchariphilum</name>
    <dbReference type="NCBI Taxonomy" id="690879"/>
    <lineage>
        <taxon>Bacteria</taxon>
        <taxon>Pseudomonadati</taxon>
        <taxon>Verrucomicrobiota</taxon>
        <taxon>Terrimicrobiia</taxon>
        <taxon>Terrimicrobiales</taxon>
        <taxon>Terrimicrobiaceae</taxon>
        <taxon>Terrimicrobium</taxon>
    </lineage>
</organism>
<evidence type="ECO:0000313" key="15">
    <source>
        <dbReference type="EMBL" id="GAT31968.1"/>
    </source>
</evidence>
<dbReference type="InterPro" id="IPR054351">
    <property type="entry name" value="NADH_UbQ_OxRdtase_ferredoxin"/>
</dbReference>
<evidence type="ECO:0000256" key="9">
    <source>
        <dbReference type="ARBA" id="ARBA00023014"/>
    </source>
</evidence>
<evidence type="ECO:0000256" key="10">
    <source>
        <dbReference type="ARBA" id="ARBA00023027"/>
    </source>
</evidence>
<dbReference type="InterPro" id="IPR050123">
    <property type="entry name" value="Prok_molybdopt-oxidoreductase"/>
</dbReference>
<feature type="domain" description="4Fe-4S Mo/W bis-MGD-type" evidence="13">
    <location>
        <begin position="237"/>
        <end position="293"/>
    </location>
</feature>
<protein>
    <submittedName>
        <fullName evidence="15">NADH-quinone oxidoreductase subunit G</fullName>
    </submittedName>
</protein>
<dbReference type="GO" id="GO:0042773">
    <property type="term" value="P:ATP synthesis coupled electron transport"/>
    <property type="evidence" value="ECO:0007669"/>
    <property type="project" value="InterPro"/>
</dbReference>
<evidence type="ECO:0000256" key="8">
    <source>
        <dbReference type="ARBA" id="ARBA00023004"/>
    </source>
</evidence>
<dbReference type="GO" id="GO:0051537">
    <property type="term" value="F:2 iron, 2 sulfur cluster binding"/>
    <property type="evidence" value="ECO:0007669"/>
    <property type="project" value="UniProtKB-KW"/>
</dbReference>
<dbReference type="SMART" id="SM00929">
    <property type="entry name" value="NADH-G_4Fe-4S_3"/>
    <property type="match status" value="1"/>
</dbReference>
<dbReference type="FunFam" id="3.10.20.740:FF:000004">
    <property type="entry name" value="NADH-quinone oxidoreductase"/>
    <property type="match status" value="1"/>
</dbReference>
<dbReference type="Proteomes" id="UP000076023">
    <property type="component" value="Unassembled WGS sequence"/>
</dbReference>
<dbReference type="Pfam" id="PF13510">
    <property type="entry name" value="Fer2_4"/>
    <property type="match status" value="1"/>
</dbReference>
<dbReference type="GO" id="GO:0048038">
    <property type="term" value="F:quinone binding"/>
    <property type="evidence" value="ECO:0007669"/>
    <property type="project" value="UniProtKB-KW"/>
</dbReference>
<evidence type="ECO:0000259" key="14">
    <source>
        <dbReference type="PROSITE" id="PS51839"/>
    </source>
</evidence>
<evidence type="ECO:0000256" key="1">
    <source>
        <dbReference type="ARBA" id="ARBA00001966"/>
    </source>
</evidence>
<comment type="caution">
    <text evidence="15">The sequence shown here is derived from an EMBL/GenBank/DDBJ whole genome shotgun (WGS) entry which is preliminary data.</text>
</comment>
<dbReference type="STRING" id="690879.TSACC_2365"/>
<evidence type="ECO:0000256" key="5">
    <source>
        <dbReference type="ARBA" id="ARBA00022714"/>
    </source>
</evidence>
<feature type="domain" description="4Fe-4S His(Cys)3-ligated-type" evidence="14">
    <location>
        <begin position="99"/>
        <end position="138"/>
    </location>
</feature>
<dbReference type="SUPFAM" id="SSF54862">
    <property type="entry name" value="4Fe-4S ferredoxins"/>
    <property type="match status" value="1"/>
</dbReference>
<dbReference type="GO" id="GO:0003954">
    <property type="term" value="F:NADH dehydrogenase activity"/>
    <property type="evidence" value="ECO:0007669"/>
    <property type="project" value="TreeGrafter"/>
</dbReference>
<dbReference type="PROSITE" id="PS00643">
    <property type="entry name" value="COMPLEX1_75K_3"/>
    <property type="match status" value="1"/>
</dbReference>
<evidence type="ECO:0000256" key="3">
    <source>
        <dbReference type="ARBA" id="ARBA00005404"/>
    </source>
</evidence>
<evidence type="ECO:0000259" key="13">
    <source>
        <dbReference type="PROSITE" id="PS51669"/>
    </source>
</evidence>
<comment type="cofactor">
    <cofactor evidence="12">
        <name>[2Fe-2S] cluster</name>
        <dbReference type="ChEBI" id="CHEBI:190135"/>
    </cofactor>
</comment>
<dbReference type="FunFam" id="3.30.70.20:FF:000002">
    <property type="entry name" value="NADH-ubiquinone oxidoreductase 75 kDa subunit"/>
    <property type="match status" value="1"/>
</dbReference>
<dbReference type="InterPro" id="IPR019574">
    <property type="entry name" value="NADH_UbQ_OxRdtase_Gsu_4Fe4S-bd"/>
</dbReference>
<dbReference type="PROSITE" id="PS00641">
    <property type="entry name" value="COMPLEX1_75K_1"/>
    <property type="match status" value="1"/>
</dbReference>
<dbReference type="InterPro" id="IPR000283">
    <property type="entry name" value="NADH_UbQ_OxRdtase_75kDa_su_CS"/>
</dbReference>
<dbReference type="InterPro" id="IPR036010">
    <property type="entry name" value="2Fe-2S_ferredoxin-like_sf"/>
</dbReference>
<reference evidence="16" key="1">
    <citation type="journal article" date="2017" name="Genome Announc.">
        <title>Draft Genome Sequence of Terrimicrobium sacchariphilum NM-5T, a Facultative Anaerobic Soil Bacterium of the Class Spartobacteria.</title>
        <authorList>
            <person name="Qiu Y.L."/>
            <person name="Tourlousse D.M."/>
            <person name="Matsuura N."/>
            <person name="Ohashi A."/>
            <person name="Sekiguchi Y."/>
        </authorList>
    </citation>
    <scope>NUCLEOTIDE SEQUENCE [LARGE SCALE GENOMIC DNA]</scope>
    <source>
        <strain evidence="16">NM-5</strain>
    </source>
</reference>
<keyword evidence="10" id="KW-0520">NAD</keyword>
<comment type="cofactor">
    <cofactor evidence="1">
        <name>[4Fe-4S] cluster</name>
        <dbReference type="ChEBI" id="CHEBI:49883"/>
    </cofactor>
</comment>
<dbReference type="GO" id="GO:0008137">
    <property type="term" value="F:NADH dehydrogenase (ubiquinone) activity"/>
    <property type="evidence" value="ECO:0007669"/>
    <property type="project" value="InterPro"/>
</dbReference>
<evidence type="ECO:0000313" key="16">
    <source>
        <dbReference type="Proteomes" id="UP000076023"/>
    </source>
</evidence>
<dbReference type="CDD" id="cd00207">
    <property type="entry name" value="fer2"/>
    <property type="match status" value="1"/>
</dbReference>
<keyword evidence="5" id="KW-0001">2Fe-2S</keyword>
<dbReference type="GO" id="GO:0016020">
    <property type="term" value="C:membrane"/>
    <property type="evidence" value="ECO:0007669"/>
    <property type="project" value="UniProtKB-SubCell"/>
</dbReference>
<evidence type="ECO:0000256" key="4">
    <source>
        <dbReference type="ARBA" id="ARBA00022485"/>
    </source>
</evidence>
<dbReference type="GO" id="GO:0051539">
    <property type="term" value="F:4 iron, 4 sulfur cluster binding"/>
    <property type="evidence" value="ECO:0007669"/>
    <property type="project" value="UniProtKB-KW"/>
</dbReference>
<dbReference type="InParanoid" id="A0A146G563"/>
<dbReference type="Pfam" id="PF22151">
    <property type="entry name" value="Fer4_NDSU1"/>
    <property type="match status" value="1"/>
</dbReference>
<dbReference type="InterPro" id="IPR006656">
    <property type="entry name" value="Mopterin_OxRdtase"/>
</dbReference>
<dbReference type="SUPFAM" id="SSF53706">
    <property type="entry name" value="Formate dehydrogenase/DMSO reductase, domains 1-3"/>
    <property type="match status" value="1"/>
</dbReference>
<evidence type="ECO:0000256" key="2">
    <source>
        <dbReference type="ARBA" id="ARBA00004370"/>
    </source>
</evidence>
<dbReference type="Pfam" id="PF22117">
    <property type="entry name" value="Fer4_Nqo3"/>
    <property type="match status" value="1"/>
</dbReference>
<dbReference type="PROSITE" id="PS51669">
    <property type="entry name" value="4FE4S_MOW_BIS_MGD"/>
    <property type="match status" value="1"/>
</dbReference>
<dbReference type="EMBL" id="BDCO01000002">
    <property type="protein sequence ID" value="GAT31968.1"/>
    <property type="molecule type" value="Genomic_DNA"/>
</dbReference>
<dbReference type="InterPro" id="IPR001041">
    <property type="entry name" value="2Fe-2S_ferredoxin-type"/>
</dbReference>
<accession>A0A146G563</accession>
<evidence type="ECO:0000256" key="12">
    <source>
        <dbReference type="ARBA" id="ARBA00034078"/>
    </source>
</evidence>
<sequence>MLNVQVDGEWKQFPKGTRLIDACMKSGSYVPHYCYHPKLSTPGNCRMCLVEMGMPKMTPDRKPILGPDGRPEIGWSPRPAISCATEVSEGMAVRTASPLVEECRKGVMEFLLINHPLDCPICDQAGECRLQEFSVEYGKSDSRFVEEKVKKPKRQDIGPRIVLDDERCIMCSRCIRFMQEVAKDDVLGFVNRGSYTTVTVYPGRTLDNNYSLNTVDICPVGALTSKDFRFSMRVWFLRETKSIDVNCGLGTNILIGSRENTIYRITPRENEAVNSCWMPDSHRLNFHYVNSPERLTEPTVKGRTSTTWKEAVQAAADLIKKDPATTAIIASARMTNEELFLTRRFAQAAGVEKFDVLPRPQKGDGFLISEDGNPNTSGAKLLGLATGKLSEIAAGVASGSIKTLVVLGEDATDCGISEADLAKLDALVATGILGTKTTAAAKVVLPTASWAEKRGSMINIKGRLQRLNQAIPSPGKARDDWEVLRDLTQAVGGSNGIYTIDEVFKQLAAEVAPLNGLTLSKIGDLGVQLTLPS</sequence>
<dbReference type="InterPro" id="IPR006963">
    <property type="entry name" value="Mopterin_OxRdtase_4Fe-4S_dom"/>
</dbReference>
<dbReference type="PANTHER" id="PTHR43105">
    <property type="entry name" value="RESPIRATORY NITRATE REDUCTASE"/>
    <property type="match status" value="1"/>
</dbReference>
<dbReference type="Gene3D" id="3.30.70.20">
    <property type="match status" value="1"/>
</dbReference>
<evidence type="ECO:0000256" key="6">
    <source>
        <dbReference type="ARBA" id="ARBA00022723"/>
    </source>
</evidence>
<proteinExistence type="inferred from homology"/>
<keyword evidence="8" id="KW-0408">Iron</keyword>
<keyword evidence="11" id="KW-0472">Membrane</keyword>
<comment type="subcellular location">
    <subcellularLocation>
        <location evidence="2">Membrane</location>
    </subcellularLocation>
</comment>
<evidence type="ECO:0000256" key="11">
    <source>
        <dbReference type="ARBA" id="ARBA00023136"/>
    </source>
</evidence>
<dbReference type="Pfam" id="PF10588">
    <property type="entry name" value="NADH-G_4Fe-4S_3"/>
    <property type="match status" value="1"/>
</dbReference>